<dbReference type="Pfam" id="PF07336">
    <property type="entry name" value="ABATE"/>
    <property type="match status" value="1"/>
</dbReference>
<dbReference type="Pfam" id="PF11706">
    <property type="entry name" value="zf-CGNR"/>
    <property type="match status" value="1"/>
</dbReference>
<dbReference type="SUPFAM" id="SSF160904">
    <property type="entry name" value="Jann2411-like"/>
    <property type="match status" value="1"/>
</dbReference>
<name>A0A2G3PJ43_WILMA</name>
<evidence type="ECO:0000313" key="4">
    <source>
        <dbReference type="Proteomes" id="UP000225108"/>
    </source>
</evidence>
<dbReference type="EMBL" id="PEBD01000010">
    <property type="protein sequence ID" value="PHV65132.1"/>
    <property type="molecule type" value="Genomic_DNA"/>
</dbReference>
<dbReference type="InterPro" id="IPR021005">
    <property type="entry name" value="Znf_CGNR"/>
</dbReference>
<organism evidence="3 4">
    <name type="scientific">Williamsia marianensis</name>
    <dbReference type="NCBI Taxonomy" id="85044"/>
    <lineage>
        <taxon>Bacteria</taxon>
        <taxon>Bacillati</taxon>
        <taxon>Actinomycetota</taxon>
        <taxon>Actinomycetes</taxon>
        <taxon>Mycobacteriales</taxon>
        <taxon>Nocardiaceae</taxon>
        <taxon>Williamsia</taxon>
    </lineage>
</organism>
<dbReference type="Gene3D" id="1.10.3300.10">
    <property type="entry name" value="Jann2411-like domain"/>
    <property type="match status" value="1"/>
</dbReference>
<dbReference type="PANTHER" id="PTHR35525">
    <property type="entry name" value="BLL6575 PROTEIN"/>
    <property type="match status" value="1"/>
</dbReference>
<sequence>MDDTLQRKWPWLGDHLALDVANTVRIEDGRRVELLATPADLVGWLDVEPAPMPRPEVVDEHCLERFRSVRDAALLILHSAVAGEPLPADAVGDINDAVQAASVHRLLTTTAHQAEHVVAQTDSTIALTGHAAAAVVDLIARDDLANLAVCHAPLCGQFFHRARPNQRWCSPGCGNRARVDRHRHRRNGPR</sequence>
<evidence type="ECO:0000259" key="2">
    <source>
        <dbReference type="Pfam" id="PF11706"/>
    </source>
</evidence>
<dbReference type="Proteomes" id="UP000225108">
    <property type="component" value="Unassembled WGS sequence"/>
</dbReference>
<dbReference type="PANTHER" id="PTHR35525:SF3">
    <property type="entry name" value="BLL6575 PROTEIN"/>
    <property type="match status" value="1"/>
</dbReference>
<gene>
    <name evidence="3" type="ORF">CSW57_14935</name>
</gene>
<feature type="compositionally biased region" description="Basic residues" evidence="1">
    <location>
        <begin position="179"/>
        <end position="190"/>
    </location>
</feature>
<proteinExistence type="predicted"/>
<dbReference type="InterPro" id="IPR023286">
    <property type="entry name" value="ABATE_dom_sf"/>
</dbReference>
<feature type="domain" description="Zinc finger CGNR" evidence="2">
    <location>
        <begin position="147"/>
        <end position="186"/>
    </location>
</feature>
<feature type="region of interest" description="Disordered" evidence="1">
    <location>
        <begin position="170"/>
        <end position="190"/>
    </location>
</feature>
<reference evidence="3 4" key="1">
    <citation type="submission" date="2017-10" db="EMBL/GenBank/DDBJ databases">
        <title>The draft genome sequence of Williamsia sp. BULT 1.1 isolated from the semi-arid grassland soils from South Africa.</title>
        <authorList>
            <person name="Kabwe M.H."/>
            <person name="Govender N."/>
            <person name="Mutseka Lunga P."/>
            <person name="Vikram S."/>
            <person name="Makhalanyane T.P."/>
        </authorList>
    </citation>
    <scope>NUCLEOTIDE SEQUENCE [LARGE SCALE GENOMIC DNA]</scope>
    <source>
        <strain evidence="3 4">BULT 1.1</strain>
    </source>
</reference>
<evidence type="ECO:0000313" key="3">
    <source>
        <dbReference type="EMBL" id="PHV65132.1"/>
    </source>
</evidence>
<dbReference type="RefSeq" id="WP_099383558.1">
    <property type="nucleotide sequence ID" value="NZ_PEBD01000010.1"/>
</dbReference>
<accession>A0A2G3PJ43</accession>
<dbReference type="InterPro" id="IPR010852">
    <property type="entry name" value="ABATE"/>
</dbReference>
<evidence type="ECO:0000256" key="1">
    <source>
        <dbReference type="SAM" id="MobiDB-lite"/>
    </source>
</evidence>
<comment type="caution">
    <text evidence="3">The sequence shown here is derived from an EMBL/GenBank/DDBJ whole genome shotgun (WGS) entry which is preliminary data.</text>
</comment>
<dbReference type="AlphaFoldDB" id="A0A2G3PJ43"/>
<protein>
    <recommendedName>
        <fullName evidence="2">Zinc finger CGNR domain-containing protein</fullName>
    </recommendedName>
</protein>